<sequence length="252" mass="28003">MSRILKISATAAFSTTAIYSALAWRHISSLDSRNISASNSIPESFRTSRSVKTITNPKNHRSVEDTRSIIVQVPQGLTDEAILAQFVKGFFGGYSFTPESIVLNIIRKDLVKYHALQNPGKTSRIYYPGALNDRTLPPVYTILFGAFQVAECNIHPNIQSIEGRDSQVEVTSSYIDIVYGQDGARLVGVHRFEVSRDPKRDDGAVEIRFSSANCNAKENVIIGAFMGSFHRAYAMLLFREGVLRVLQQPVSE</sequence>
<dbReference type="EMBL" id="ML977610">
    <property type="protein sequence ID" value="KAF1997727.1"/>
    <property type="molecule type" value="Genomic_DNA"/>
</dbReference>
<evidence type="ECO:0000313" key="1">
    <source>
        <dbReference type="EMBL" id="KAF1997727.1"/>
    </source>
</evidence>
<proteinExistence type="predicted"/>
<reference evidence="1" key="1">
    <citation type="journal article" date="2020" name="Stud. Mycol.">
        <title>101 Dothideomycetes genomes: a test case for predicting lifestyles and emergence of pathogens.</title>
        <authorList>
            <person name="Haridas S."/>
            <person name="Albert R."/>
            <person name="Binder M."/>
            <person name="Bloem J."/>
            <person name="Labutti K."/>
            <person name="Salamov A."/>
            <person name="Andreopoulos B."/>
            <person name="Baker S."/>
            <person name="Barry K."/>
            <person name="Bills G."/>
            <person name="Bluhm B."/>
            <person name="Cannon C."/>
            <person name="Castanera R."/>
            <person name="Culley D."/>
            <person name="Daum C."/>
            <person name="Ezra D."/>
            <person name="Gonzalez J."/>
            <person name="Henrissat B."/>
            <person name="Kuo A."/>
            <person name="Liang C."/>
            <person name="Lipzen A."/>
            <person name="Lutzoni F."/>
            <person name="Magnuson J."/>
            <person name="Mondo S."/>
            <person name="Nolan M."/>
            <person name="Ohm R."/>
            <person name="Pangilinan J."/>
            <person name="Park H.-J."/>
            <person name="Ramirez L."/>
            <person name="Alfaro M."/>
            <person name="Sun H."/>
            <person name="Tritt A."/>
            <person name="Yoshinaga Y."/>
            <person name="Zwiers L.-H."/>
            <person name="Turgeon B."/>
            <person name="Goodwin S."/>
            <person name="Spatafora J."/>
            <person name="Crous P."/>
            <person name="Grigoriev I."/>
        </authorList>
    </citation>
    <scope>NUCLEOTIDE SEQUENCE</scope>
    <source>
        <strain evidence="1">CBS 123094</strain>
    </source>
</reference>
<keyword evidence="2" id="KW-1185">Reference proteome</keyword>
<accession>A0A6A5W8L4</accession>
<dbReference type="Proteomes" id="UP000799779">
    <property type="component" value="Unassembled WGS sequence"/>
</dbReference>
<organism evidence="1 2">
    <name type="scientific">Amniculicola lignicola CBS 123094</name>
    <dbReference type="NCBI Taxonomy" id="1392246"/>
    <lineage>
        <taxon>Eukaryota</taxon>
        <taxon>Fungi</taxon>
        <taxon>Dikarya</taxon>
        <taxon>Ascomycota</taxon>
        <taxon>Pezizomycotina</taxon>
        <taxon>Dothideomycetes</taxon>
        <taxon>Pleosporomycetidae</taxon>
        <taxon>Pleosporales</taxon>
        <taxon>Amniculicolaceae</taxon>
        <taxon>Amniculicola</taxon>
    </lineage>
</organism>
<dbReference type="OrthoDB" id="3354680at2759"/>
<evidence type="ECO:0000313" key="2">
    <source>
        <dbReference type="Proteomes" id="UP000799779"/>
    </source>
</evidence>
<protein>
    <submittedName>
        <fullName evidence="1">Uncharacterized protein</fullName>
    </submittedName>
</protein>
<dbReference type="AlphaFoldDB" id="A0A6A5W8L4"/>
<name>A0A6A5W8L4_9PLEO</name>
<gene>
    <name evidence="1" type="ORF">P154DRAFT_440581</name>
</gene>